<dbReference type="GO" id="GO:0003676">
    <property type="term" value="F:nucleic acid binding"/>
    <property type="evidence" value="ECO:0007669"/>
    <property type="project" value="InterPro"/>
</dbReference>
<dbReference type="PANTHER" id="PTHR34072:SF42">
    <property type="entry name" value="INTEGRASE CATALYTIC DOMAIN-CONTAINING PROTEIN"/>
    <property type="match status" value="1"/>
</dbReference>
<dbReference type="PANTHER" id="PTHR34072">
    <property type="entry name" value="ENZYMATIC POLYPROTEIN-RELATED"/>
    <property type="match status" value="1"/>
</dbReference>
<accession>A0AAD8ZEE9</accession>
<feature type="domain" description="Integrase catalytic" evidence="1">
    <location>
        <begin position="140"/>
        <end position="204"/>
    </location>
</feature>
<dbReference type="InterPro" id="IPR036397">
    <property type="entry name" value="RNaseH_sf"/>
</dbReference>
<dbReference type="Pfam" id="PF17921">
    <property type="entry name" value="Integrase_H2C2"/>
    <property type="match status" value="1"/>
</dbReference>
<dbReference type="Proteomes" id="UP001239994">
    <property type="component" value="Unassembled WGS sequence"/>
</dbReference>
<dbReference type="PROSITE" id="PS50994">
    <property type="entry name" value="INTEGRASE"/>
    <property type="match status" value="1"/>
</dbReference>
<evidence type="ECO:0000313" key="3">
    <source>
        <dbReference type="Proteomes" id="UP001239994"/>
    </source>
</evidence>
<dbReference type="EMBL" id="JAROKS010000013">
    <property type="protein sequence ID" value="KAK1797515.1"/>
    <property type="molecule type" value="Genomic_DNA"/>
</dbReference>
<gene>
    <name evidence="2" type="ORF">P4O66_000807</name>
</gene>
<organism evidence="2 3">
    <name type="scientific">Electrophorus voltai</name>
    <dbReference type="NCBI Taxonomy" id="2609070"/>
    <lineage>
        <taxon>Eukaryota</taxon>
        <taxon>Metazoa</taxon>
        <taxon>Chordata</taxon>
        <taxon>Craniata</taxon>
        <taxon>Vertebrata</taxon>
        <taxon>Euteleostomi</taxon>
        <taxon>Actinopterygii</taxon>
        <taxon>Neopterygii</taxon>
        <taxon>Teleostei</taxon>
        <taxon>Ostariophysi</taxon>
        <taxon>Gymnotiformes</taxon>
        <taxon>Gymnotoidei</taxon>
        <taxon>Gymnotidae</taxon>
        <taxon>Electrophorus</taxon>
    </lineage>
</organism>
<comment type="caution">
    <text evidence="2">The sequence shown here is derived from an EMBL/GenBank/DDBJ whole genome shotgun (WGS) entry which is preliminary data.</text>
</comment>
<dbReference type="InterPro" id="IPR012337">
    <property type="entry name" value="RNaseH-like_sf"/>
</dbReference>
<dbReference type="InterPro" id="IPR041588">
    <property type="entry name" value="Integrase_H2C2"/>
</dbReference>
<name>A0AAD8ZEE9_9TELE</name>
<evidence type="ECO:0000313" key="2">
    <source>
        <dbReference type="EMBL" id="KAK1797515.1"/>
    </source>
</evidence>
<sequence length="204" mass="23697">MKLTLEEWRHWLEGARWSLFFSRFAFYITYRLGEKNIRVDALFQQHHAKARSSSQDLVLSLSCFVAAITWNIDRRIEATNPHPQCPPKRLYVLLGHRGDLITWAHTSVGIGHPGTMRTMQLLSARYLWPAMPRDVVRQFGQAEDIVSDRAAQFTSRLWKELLGKLNITMSLTSGYHPQTNGQVERINQEVGKFLCLYCQRHIET</sequence>
<dbReference type="GO" id="GO:0015074">
    <property type="term" value="P:DNA integration"/>
    <property type="evidence" value="ECO:0007669"/>
    <property type="project" value="InterPro"/>
</dbReference>
<dbReference type="Gene3D" id="3.30.420.10">
    <property type="entry name" value="Ribonuclease H-like superfamily/Ribonuclease H"/>
    <property type="match status" value="1"/>
</dbReference>
<proteinExistence type="predicted"/>
<dbReference type="InterPro" id="IPR001584">
    <property type="entry name" value="Integrase_cat-core"/>
</dbReference>
<evidence type="ECO:0000259" key="1">
    <source>
        <dbReference type="PROSITE" id="PS50994"/>
    </source>
</evidence>
<protein>
    <recommendedName>
        <fullName evidence="1">Integrase catalytic domain-containing protein</fullName>
    </recommendedName>
</protein>
<dbReference type="SUPFAM" id="SSF53098">
    <property type="entry name" value="Ribonuclease H-like"/>
    <property type="match status" value="1"/>
</dbReference>
<keyword evidence="3" id="KW-1185">Reference proteome</keyword>
<reference evidence="2" key="1">
    <citation type="submission" date="2023-03" db="EMBL/GenBank/DDBJ databases">
        <title>Electrophorus voltai genome.</title>
        <authorList>
            <person name="Bian C."/>
        </authorList>
    </citation>
    <scope>NUCLEOTIDE SEQUENCE</scope>
    <source>
        <strain evidence="2">CB-2022</strain>
        <tissue evidence="2">Muscle</tissue>
    </source>
</reference>
<dbReference type="AlphaFoldDB" id="A0AAD8ZEE9"/>